<reference evidence="2 3" key="1">
    <citation type="submission" date="2018-09" db="EMBL/GenBank/DDBJ databases">
        <title>Marinorhizobium profundi gen. nov., sp. nov., isolated from a deep-sea sediment sample from the New Britain Trench and proposal of Marinorhizobiaceae fam. nov. in the order Rhizobiales of the class Alphaproteobacteria.</title>
        <authorList>
            <person name="Cao J."/>
        </authorList>
    </citation>
    <scope>NUCLEOTIDE SEQUENCE [LARGE SCALE GENOMIC DNA]</scope>
    <source>
        <strain evidence="2 3">WS11</strain>
    </source>
</reference>
<protein>
    <submittedName>
        <fullName evidence="2">PRC-barrel domain containing protein</fullName>
    </submittedName>
</protein>
<dbReference type="Gene3D" id="2.30.30.240">
    <property type="entry name" value="PRC-barrel domain"/>
    <property type="match status" value="1"/>
</dbReference>
<accession>A0A3Q8XR03</accession>
<dbReference type="OrthoDB" id="7876889at2"/>
<dbReference type="InterPro" id="IPR027275">
    <property type="entry name" value="PRC-brl_dom"/>
</dbReference>
<evidence type="ECO:0000313" key="2">
    <source>
        <dbReference type="EMBL" id="AZN73299.1"/>
    </source>
</evidence>
<gene>
    <name evidence="2" type="ORF">D5400_20175</name>
</gene>
<proteinExistence type="predicted"/>
<dbReference type="AlphaFoldDB" id="A0A3Q8XR03"/>
<dbReference type="RefSeq" id="WP_126012076.1">
    <property type="nucleotide sequence ID" value="NZ_CP032509.1"/>
</dbReference>
<evidence type="ECO:0000259" key="1">
    <source>
        <dbReference type="Pfam" id="PF05239"/>
    </source>
</evidence>
<organism evidence="2 3">
    <name type="scientific">Georhizobium profundi</name>
    <dbReference type="NCBI Taxonomy" id="2341112"/>
    <lineage>
        <taxon>Bacteria</taxon>
        <taxon>Pseudomonadati</taxon>
        <taxon>Pseudomonadota</taxon>
        <taxon>Alphaproteobacteria</taxon>
        <taxon>Hyphomicrobiales</taxon>
        <taxon>Rhizobiaceae</taxon>
        <taxon>Georhizobium</taxon>
    </lineage>
</organism>
<sequence>MDKATDVRLIDMEITRRNLKGARVYGANDEAVGTIVHLHGVGPNSQVVIDIGGFLGFGSKSVVVPARDLDIMRDENGDVFASTNLTEVELKEMPEHQEPGKPSKT</sequence>
<dbReference type="KEGG" id="abaw:D5400_20175"/>
<dbReference type="EMBL" id="CP032509">
    <property type="protein sequence ID" value="AZN73299.1"/>
    <property type="molecule type" value="Genomic_DNA"/>
</dbReference>
<dbReference type="Proteomes" id="UP000268192">
    <property type="component" value="Chromosome"/>
</dbReference>
<dbReference type="Pfam" id="PF05239">
    <property type="entry name" value="PRC"/>
    <property type="match status" value="1"/>
</dbReference>
<dbReference type="InterPro" id="IPR011033">
    <property type="entry name" value="PRC_barrel-like_sf"/>
</dbReference>
<name>A0A3Q8XR03_9HYPH</name>
<evidence type="ECO:0000313" key="3">
    <source>
        <dbReference type="Proteomes" id="UP000268192"/>
    </source>
</evidence>
<feature type="domain" description="PRC-barrel" evidence="1">
    <location>
        <begin position="13"/>
        <end position="71"/>
    </location>
</feature>
<dbReference type="SUPFAM" id="SSF50346">
    <property type="entry name" value="PRC-barrel domain"/>
    <property type="match status" value="1"/>
</dbReference>
<keyword evidence="3" id="KW-1185">Reference proteome</keyword>